<organism evidence="6 7">
    <name type="scientific">Nocardia jiangxiensis</name>
    <dbReference type="NCBI Taxonomy" id="282685"/>
    <lineage>
        <taxon>Bacteria</taxon>
        <taxon>Bacillati</taxon>
        <taxon>Actinomycetota</taxon>
        <taxon>Actinomycetes</taxon>
        <taxon>Mycobacteriales</taxon>
        <taxon>Nocardiaceae</taxon>
        <taxon>Nocardia</taxon>
    </lineage>
</organism>
<accession>A0ABW6S6K9</accession>
<dbReference type="EMBL" id="JBIAQY010000011">
    <property type="protein sequence ID" value="MFF3571937.1"/>
    <property type="molecule type" value="Genomic_DNA"/>
</dbReference>
<dbReference type="Proteomes" id="UP001601992">
    <property type="component" value="Unassembled WGS sequence"/>
</dbReference>
<evidence type="ECO:0000313" key="6">
    <source>
        <dbReference type="EMBL" id="MFF3571937.1"/>
    </source>
</evidence>
<name>A0ABW6S6K9_9NOCA</name>
<evidence type="ECO:0000256" key="2">
    <source>
        <dbReference type="ARBA" id="ARBA00022692"/>
    </source>
</evidence>
<evidence type="ECO:0000256" key="4">
    <source>
        <dbReference type="ARBA" id="ARBA00023136"/>
    </source>
</evidence>
<comment type="subcellular location">
    <subcellularLocation>
        <location evidence="1">Membrane</location>
        <topology evidence="1">Multi-pass membrane protein</topology>
    </subcellularLocation>
</comment>
<sequence length="121" mass="12576">MNSTLWIVRVVLAVVFLASGTAMLTLSRARMIARLGAWIEAVPIGAVRLLGALEVLAAIGLVVPPLVGIAPMLAAAAASGVFLVMVGAIVLHAREREYLQVVMNLALAAMAVFATWGQLAS</sequence>
<dbReference type="InterPro" id="IPR032808">
    <property type="entry name" value="DoxX"/>
</dbReference>
<feature type="transmembrane region" description="Helical" evidence="5">
    <location>
        <begin position="98"/>
        <end position="119"/>
    </location>
</feature>
<protein>
    <submittedName>
        <fullName evidence="6">DoxX family protein</fullName>
    </submittedName>
</protein>
<gene>
    <name evidence="6" type="ORF">ACFYXQ_29565</name>
</gene>
<evidence type="ECO:0000313" key="7">
    <source>
        <dbReference type="Proteomes" id="UP001601992"/>
    </source>
</evidence>
<comment type="caution">
    <text evidence="6">The sequence shown here is derived from an EMBL/GenBank/DDBJ whole genome shotgun (WGS) entry which is preliminary data.</text>
</comment>
<keyword evidence="2 5" id="KW-0812">Transmembrane</keyword>
<proteinExistence type="predicted"/>
<keyword evidence="4 5" id="KW-0472">Membrane</keyword>
<feature type="transmembrane region" description="Helical" evidence="5">
    <location>
        <begin position="38"/>
        <end position="63"/>
    </location>
</feature>
<feature type="transmembrane region" description="Helical" evidence="5">
    <location>
        <begin position="69"/>
        <end position="91"/>
    </location>
</feature>
<reference evidence="6 7" key="1">
    <citation type="submission" date="2024-10" db="EMBL/GenBank/DDBJ databases">
        <title>The Natural Products Discovery Center: Release of the First 8490 Sequenced Strains for Exploring Actinobacteria Biosynthetic Diversity.</title>
        <authorList>
            <person name="Kalkreuter E."/>
            <person name="Kautsar S.A."/>
            <person name="Yang D."/>
            <person name="Bader C.D."/>
            <person name="Teijaro C.N."/>
            <person name="Fluegel L."/>
            <person name="Davis C.M."/>
            <person name="Simpson J.R."/>
            <person name="Lauterbach L."/>
            <person name="Steele A.D."/>
            <person name="Gui C."/>
            <person name="Meng S."/>
            <person name="Li G."/>
            <person name="Viehrig K."/>
            <person name="Ye F."/>
            <person name="Su P."/>
            <person name="Kiefer A.F."/>
            <person name="Nichols A."/>
            <person name="Cepeda A.J."/>
            <person name="Yan W."/>
            <person name="Fan B."/>
            <person name="Jiang Y."/>
            <person name="Adhikari A."/>
            <person name="Zheng C.-J."/>
            <person name="Schuster L."/>
            <person name="Cowan T.M."/>
            <person name="Smanski M.J."/>
            <person name="Chevrette M.G."/>
            <person name="De Carvalho L.P.S."/>
            <person name="Shen B."/>
        </authorList>
    </citation>
    <scope>NUCLEOTIDE SEQUENCE [LARGE SCALE GENOMIC DNA]</scope>
    <source>
        <strain evidence="6 7">NPDC002593</strain>
    </source>
</reference>
<evidence type="ECO:0000256" key="3">
    <source>
        <dbReference type="ARBA" id="ARBA00022989"/>
    </source>
</evidence>
<evidence type="ECO:0000256" key="1">
    <source>
        <dbReference type="ARBA" id="ARBA00004141"/>
    </source>
</evidence>
<evidence type="ECO:0000256" key="5">
    <source>
        <dbReference type="SAM" id="Phobius"/>
    </source>
</evidence>
<keyword evidence="7" id="KW-1185">Reference proteome</keyword>
<dbReference type="RefSeq" id="WP_387405620.1">
    <property type="nucleotide sequence ID" value="NZ_JBIAQY010000011.1"/>
</dbReference>
<dbReference type="Pfam" id="PF13564">
    <property type="entry name" value="DoxX_2"/>
    <property type="match status" value="1"/>
</dbReference>
<keyword evidence="3 5" id="KW-1133">Transmembrane helix</keyword>
<feature type="transmembrane region" description="Helical" evidence="5">
    <location>
        <begin position="6"/>
        <end position="26"/>
    </location>
</feature>